<dbReference type="STRING" id="69279.BG36_00230"/>
<dbReference type="AlphaFoldDB" id="A0A011U1N1"/>
<dbReference type="Proteomes" id="UP000019849">
    <property type="component" value="Unassembled WGS sequence"/>
</dbReference>
<evidence type="ECO:0000313" key="1">
    <source>
        <dbReference type="EMBL" id="EXL10327.1"/>
    </source>
</evidence>
<proteinExistence type="predicted"/>
<sequence length="86" mass="9648">MSGTGIFNTIAHYVELARIRRREVRTIRLLASLPPEMQADIGWPDLQLDGADRFARTEATLAETRSAALPRRKGWVPPQIPPQCPV</sequence>
<comment type="caution">
    <text evidence="1">The sequence shown here is derived from an EMBL/GenBank/DDBJ whole genome shotgun (WGS) entry which is preliminary data.</text>
</comment>
<dbReference type="RefSeq" id="WP_036992176.1">
    <property type="nucleotide sequence ID" value="NZ_KK073877.1"/>
</dbReference>
<evidence type="ECO:0000313" key="4">
    <source>
        <dbReference type="Proteomes" id="UP000294958"/>
    </source>
</evidence>
<evidence type="ECO:0000313" key="2">
    <source>
        <dbReference type="EMBL" id="TDR37121.1"/>
    </source>
</evidence>
<dbReference type="EMBL" id="SNZF01000003">
    <property type="protein sequence ID" value="TDR37121.1"/>
    <property type="molecule type" value="Genomic_DNA"/>
</dbReference>
<dbReference type="OrthoDB" id="8116829at2"/>
<evidence type="ECO:0000313" key="3">
    <source>
        <dbReference type="Proteomes" id="UP000019849"/>
    </source>
</evidence>
<dbReference type="HOGENOM" id="CLU_2491048_0_0_5"/>
<protein>
    <recommendedName>
        <fullName evidence="5">DUF1127 domain-containing protein</fullName>
    </recommendedName>
</protein>
<keyword evidence="4" id="KW-1185">Reference proteome</keyword>
<accession>A0A011U1N1</accession>
<dbReference type="PATRIC" id="fig|69279.3.peg.47"/>
<evidence type="ECO:0008006" key="5">
    <source>
        <dbReference type="Google" id="ProtNLM"/>
    </source>
</evidence>
<reference evidence="2 4" key="2">
    <citation type="submission" date="2019-03" db="EMBL/GenBank/DDBJ databases">
        <title>Genomic Encyclopedia of Type Strains, Phase IV (KMG-IV): sequencing the most valuable type-strain genomes for metagenomic binning, comparative biology and taxonomic classification.</title>
        <authorList>
            <person name="Goeker M."/>
        </authorList>
    </citation>
    <scope>NUCLEOTIDE SEQUENCE [LARGE SCALE GENOMIC DNA]</scope>
    <source>
        <strain evidence="2 4">DSM 11603</strain>
    </source>
</reference>
<organism evidence="1 3">
    <name type="scientific">Aquamicrobium defluvii</name>
    <dbReference type="NCBI Taxonomy" id="69279"/>
    <lineage>
        <taxon>Bacteria</taxon>
        <taxon>Pseudomonadati</taxon>
        <taxon>Pseudomonadota</taxon>
        <taxon>Alphaproteobacteria</taxon>
        <taxon>Hyphomicrobiales</taxon>
        <taxon>Phyllobacteriaceae</taxon>
        <taxon>Aquamicrobium</taxon>
    </lineage>
</organism>
<dbReference type="Proteomes" id="UP000294958">
    <property type="component" value="Unassembled WGS sequence"/>
</dbReference>
<name>A0A011U1N1_9HYPH</name>
<reference evidence="1 3" key="1">
    <citation type="submission" date="2014-02" db="EMBL/GenBank/DDBJ databases">
        <title>Aquamicrobium defluvii Genome sequencing.</title>
        <authorList>
            <person name="Wang X."/>
        </authorList>
    </citation>
    <scope>NUCLEOTIDE SEQUENCE [LARGE SCALE GENOMIC DNA]</scope>
    <source>
        <strain evidence="1 3">W13Z1</strain>
    </source>
</reference>
<gene>
    <name evidence="1" type="ORF">BG36_00230</name>
    <name evidence="2" type="ORF">DES43_10346</name>
</gene>
<dbReference type="EMBL" id="JENY01000001">
    <property type="protein sequence ID" value="EXL10327.1"/>
    <property type="molecule type" value="Genomic_DNA"/>
</dbReference>